<sequence>MTNIEYNSQRPHHFSMLTARYEDLKATVHQTSPHWTINDWKQVIWSDESRFNHQHDEEKERMAKMSQSIRFFVSRWISIHKWWCGSLIWASMDFIVSEDNT</sequence>
<dbReference type="EMBL" id="BGPR01001415">
    <property type="protein sequence ID" value="GBM53377.1"/>
    <property type="molecule type" value="Genomic_DNA"/>
</dbReference>
<gene>
    <name evidence="1" type="ORF">AVEN_81928_1</name>
</gene>
<reference evidence="1 2" key="1">
    <citation type="journal article" date="2019" name="Sci. Rep.">
        <title>Orb-weaving spider Araneus ventricosus genome elucidates the spidroin gene catalogue.</title>
        <authorList>
            <person name="Kono N."/>
            <person name="Nakamura H."/>
            <person name="Ohtoshi R."/>
            <person name="Moran D.A.P."/>
            <person name="Shinohara A."/>
            <person name="Yoshida Y."/>
            <person name="Fujiwara M."/>
            <person name="Mori M."/>
            <person name="Tomita M."/>
            <person name="Arakawa K."/>
        </authorList>
    </citation>
    <scope>NUCLEOTIDE SEQUENCE [LARGE SCALE GENOMIC DNA]</scope>
</reference>
<name>A0A4Y2GJR5_ARAVE</name>
<dbReference type="AlphaFoldDB" id="A0A4Y2GJR5"/>
<accession>A0A4Y2GJR5</accession>
<organism evidence="1 2">
    <name type="scientific">Araneus ventricosus</name>
    <name type="common">Orbweaver spider</name>
    <name type="synonym">Epeira ventricosa</name>
    <dbReference type="NCBI Taxonomy" id="182803"/>
    <lineage>
        <taxon>Eukaryota</taxon>
        <taxon>Metazoa</taxon>
        <taxon>Ecdysozoa</taxon>
        <taxon>Arthropoda</taxon>
        <taxon>Chelicerata</taxon>
        <taxon>Arachnida</taxon>
        <taxon>Araneae</taxon>
        <taxon>Araneomorphae</taxon>
        <taxon>Entelegynae</taxon>
        <taxon>Araneoidea</taxon>
        <taxon>Araneidae</taxon>
        <taxon>Araneus</taxon>
    </lineage>
</organism>
<dbReference type="OrthoDB" id="5415741at2759"/>
<keyword evidence="2" id="KW-1185">Reference proteome</keyword>
<dbReference type="Proteomes" id="UP000499080">
    <property type="component" value="Unassembled WGS sequence"/>
</dbReference>
<comment type="caution">
    <text evidence="1">The sequence shown here is derived from an EMBL/GenBank/DDBJ whole genome shotgun (WGS) entry which is preliminary data.</text>
</comment>
<proteinExistence type="predicted"/>
<evidence type="ECO:0000313" key="2">
    <source>
        <dbReference type="Proteomes" id="UP000499080"/>
    </source>
</evidence>
<evidence type="ECO:0000313" key="1">
    <source>
        <dbReference type="EMBL" id="GBM53377.1"/>
    </source>
</evidence>
<protein>
    <submittedName>
        <fullName evidence="1">Uncharacterized protein</fullName>
    </submittedName>
</protein>